<feature type="domain" description="HTH iclR-type" evidence="4">
    <location>
        <begin position="16"/>
        <end position="78"/>
    </location>
</feature>
<dbReference type="Gene3D" id="3.30.450.40">
    <property type="match status" value="1"/>
</dbReference>
<evidence type="ECO:0000313" key="6">
    <source>
        <dbReference type="EMBL" id="QKF52263.1"/>
    </source>
</evidence>
<proteinExistence type="predicted"/>
<protein>
    <submittedName>
        <fullName evidence="6">HTH-type transcriptional regulator KipR</fullName>
    </submittedName>
</protein>
<gene>
    <name evidence="6" type="ORF">FX982_03245</name>
</gene>
<dbReference type="GO" id="GO:0045892">
    <property type="term" value="P:negative regulation of DNA-templated transcription"/>
    <property type="evidence" value="ECO:0007669"/>
    <property type="project" value="TreeGrafter"/>
</dbReference>
<dbReference type="InterPro" id="IPR014757">
    <property type="entry name" value="Tscrpt_reg_IclR_C"/>
</dbReference>
<dbReference type="SMART" id="SM00346">
    <property type="entry name" value="HTH_ICLR"/>
    <property type="match status" value="1"/>
</dbReference>
<dbReference type="InterPro" id="IPR036390">
    <property type="entry name" value="WH_DNA-bd_sf"/>
</dbReference>
<keyword evidence="2" id="KW-0238">DNA-binding</keyword>
<keyword evidence="1" id="KW-0805">Transcription regulation</keyword>
<dbReference type="AlphaFoldDB" id="A0A6M8MQL5"/>
<name>A0A6M8MQL5_9PSED</name>
<evidence type="ECO:0000256" key="3">
    <source>
        <dbReference type="ARBA" id="ARBA00023163"/>
    </source>
</evidence>
<dbReference type="Pfam" id="PF01614">
    <property type="entry name" value="IclR_C"/>
    <property type="match status" value="1"/>
</dbReference>
<dbReference type="PANTHER" id="PTHR30136">
    <property type="entry name" value="HELIX-TURN-HELIX TRANSCRIPTIONAL REGULATOR, ICLR FAMILY"/>
    <property type="match status" value="1"/>
</dbReference>
<accession>A0A6M8MQL5</accession>
<sequence>MTDDSTPAAAPRQQKVQSAEVGVGILKALAELAPATSLSKLAEYVDMPASKVHRYLQALVDSGFAEQDPANNHYRLGRSALQVGLAALSQLDVLKTSAPALIALRDELNETCFLAVWGNKGPTVVYVEQALGAVTLVTQIGSVLPLLSSSTGLVFETFLSATETAGLREAESASLDEAQLQEIDRHLQEILSTGVHQIHGMLMAGVNAVSSPVFAMGNKLVGVVTVVGSASVFTDQRQALAAQKLLQMAQAISARMGGEMPPLASTRDHE</sequence>
<dbReference type="Gene3D" id="1.10.10.10">
    <property type="entry name" value="Winged helix-like DNA-binding domain superfamily/Winged helix DNA-binding domain"/>
    <property type="match status" value="1"/>
</dbReference>
<dbReference type="EMBL" id="CP053746">
    <property type="protein sequence ID" value="QKF52263.1"/>
    <property type="molecule type" value="Genomic_DNA"/>
</dbReference>
<dbReference type="InterPro" id="IPR036388">
    <property type="entry name" value="WH-like_DNA-bd_sf"/>
</dbReference>
<reference evidence="7" key="1">
    <citation type="submission" date="2019-12" db="EMBL/GenBank/DDBJ databases">
        <title>Endophytic bacteria associated with Panax ginseng seedlings.</title>
        <authorList>
            <person name="Park J.M."/>
            <person name="Shin R."/>
            <person name="Jo S.H."/>
        </authorList>
    </citation>
    <scope>NUCLEOTIDE SEQUENCE [LARGE SCALE GENOMIC DNA]</scope>
    <source>
        <strain evidence="7">PgKB30</strain>
    </source>
</reference>
<dbReference type="Pfam" id="PF09339">
    <property type="entry name" value="HTH_IclR"/>
    <property type="match status" value="1"/>
</dbReference>
<evidence type="ECO:0000313" key="7">
    <source>
        <dbReference type="Proteomes" id="UP000501989"/>
    </source>
</evidence>
<dbReference type="PROSITE" id="PS51078">
    <property type="entry name" value="ICLR_ED"/>
    <property type="match status" value="1"/>
</dbReference>
<feature type="domain" description="IclR-ED" evidence="5">
    <location>
        <begin position="79"/>
        <end position="258"/>
    </location>
</feature>
<dbReference type="InterPro" id="IPR029016">
    <property type="entry name" value="GAF-like_dom_sf"/>
</dbReference>
<evidence type="ECO:0000256" key="2">
    <source>
        <dbReference type="ARBA" id="ARBA00023125"/>
    </source>
</evidence>
<dbReference type="KEGG" id="pgg:FX982_03245"/>
<dbReference type="FunFam" id="1.10.10.10:FF:000056">
    <property type="entry name" value="IclR family transcriptional regulator"/>
    <property type="match status" value="1"/>
</dbReference>
<dbReference type="InterPro" id="IPR005471">
    <property type="entry name" value="Tscrpt_reg_IclR_N"/>
</dbReference>
<keyword evidence="3" id="KW-0804">Transcription</keyword>
<dbReference type="PANTHER" id="PTHR30136:SF8">
    <property type="entry name" value="TRANSCRIPTIONAL REGULATORY PROTEIN"/>
    <property type="match status" value="1"/>
</dbReference>
<organism evidence="6 7">
    <name type="scientific">Pseudomonas graminis</name>
    <dbReference type="NCBI Taxonomy" id="158627"/>
    <lineage>
        <taxon>Bacteria</taxon>
        <taxon>Pseudomonadati</taxon>
        <taxon>Pseudomonadota</taxon>
        <taxon>Gammaproteobacteria</taxon>
        <taxon>Pseudomonadales</taxon>
        <taxon>Pseudomonadaceae</taxon>
        <taxon>Pseudomonas</taxon>
    </lineage>
</organism>
<dbReference type="SUPFAM" id="SSF55781">
    <property type="entry name" value="GAF domain-like"/>
    <property type="match status" value="1"/>
</dbReference>
<dbReference type="InterPro" id="IPR050707">
    <property type="entry name" value="HTH_MetabolicPath_Reg"/>
</dbReference>
<evidence type="ECO:0000256" key="1">
    <source>
        <dbReference type="ARBA" id="ARBA00023015"/>
    </source>
</evidence>
<dbReference type="Proteomes" id="UP000501989">
    <property type="component" value="Chromosome"/>
</dbReference>
<dbReference type="GO" id="GO:0003700">
    <property type="term" value="F:DNA-binding transcription factor activity"/>
    <property type="evidence" value="ECO:0007669"/>
    <property type="project" value="TreeGrafter"/>
</dbReference>
<dbReference type="SUPFAM" id="SSF46785">
    <property type="entry name" value="Winged helix' DNA-binding domain"/>
    <property type="match status" value="1"/>
</dbReference>
<evidence type="ECO:0000259" key="4">
    <source>
        <dbReference type="PROSITE" id="PS51077"/>
    </source>
</evidence>
<dbReference type="GO" id="GO:0003677">
    <property type="term" value="F:DNA binding"/>
    <property type="evidence" value="ECO:0007669"/>
    <property type="project" value="UniProtKB-KW"/>
</dbReference>
<dbReference type="PROSITE" id="PS51077">
    <property type="entry name" value="HTH_ICLR"/>
    <property type="match status" value="1"/>
</dbReference>
<keyword evidence="7" id="KW-1185">Reference proteome</keyword>
<dbReference type="RefSeq" id="WP_172611616.1">
    <property type="nucleotide sequence ID" value="NZ_CP053746.1"/>
</dbReference>
<evidence type="ECO:0000259" key="5">
    <source>
        <dbReference type="PROSITE" id="PS51078"/>
    </source>
</evidence>